<feature type="region of interest" description="Disordered" evidence="1">
    <location>
        <begin position="1"/>
        <end position="27"/>
    </location>
</feature>
<evidence type="ECO:0000313" key="3">
    <source>
        <dbReference type="Proteomes" id="UP000618818"/>
    </source>
</evidence>
<dbReference type="EMBL" id="JACXYZ010000001">
    <property type="protein sequence ID" value="MBD3924457.1"/>
    <property type="molecule type" value="Genomic_DNA"/>
</dbReference>
<dbReference type="RefSeq" id="WP_191194231.1">
    <property type="nucleotide sequence ID" value="NZ_JACXYZ010000001.1"/>
</dbReference>
<gene>
    <name evidence="2" type="ORF">IEZ26_07500</name>
</gene>
<protein>
    <recommendedName>
        <fullName evidence="4">Antitoxin VbhA domain-containing protein</fullName>
    </recommendedName>
</protein>
<reference evidence="2 3" key="1">
    <citation type="submission" date="2020-09" db="EMBL/GenBank/DDBJ databases">
        <title>novel species in genus Nocardioides.</title>
        <authorList>
            <person name="Zhang G."/>
        </authorList>
    </citation>
    <scope>NUCLEOTIDE SEQUENCE [LARGE SCALE GENOMIC DNA]</scope>
    <source>
        <strain evidence="2 3">KCTC 39551</strain>
    </source>
</reference>
<proteinExistence type="predicted"/>
<evidence type="ECO:0000256" key="1">
    <source>
        <dbReference type="SAM" id="MobiDB-lite"/>
    </source>
</evidence>
<dbReference type="Proteomes" id="UP000618818">
    <property type="component" value="Unassembled WGS sequence"/>
</dbReference>
<evidence type="ECO:0008006" key="4">
    <source>
        <dbReference type="Google" id="ProtNLM"/>
    </source>
</evidence>
<organism evidence="2 3">
    <name type="scientific">Nocardioides cavernae</name>
    <dbReference type="NCBI Taxonomy" id="1921566"/>
    <lineage>
        <taxon>Bacteria</taxon>
        <taxon>Bacillati</taxon>
        <taxon>Actinomycetota</taxon>
        <taxon>Actinomycetes</taxon>
        <taxon>Propionibacteriales</taxon>
        <taxon>Nocardioidaceae</taxon>
        <taxon>Nocardioides</taxon>
    </lineage>
</organism>
<sequence>MNDMSRAEAMSAAHEAKDRVGSSRGSSVTAIEAAMRRYLSAEQYLEVAESARLATDEQEQAGEPE</sequence>
<keyword evidence="3" id="KW-1185">Reference proteome</keyword>
<comment type="caution">
    <text evidence="2">The sequence shown here is derived from an EMBL/GenBank/DDBJ whole genome shotgun (WGS) entry which is preliminary data.</text>
</comment>
<accession>A0ABR8NA40</accession>
<name>A0ABR8NA40_9ACTN</name>
<evidence type="ECO:0000313" key="2">
    <source>
        <dbReference type="EMBL" id="MBD3924457.1"/>
    </source>
</evidence>